<evidence type="ECO:0000256" key="5">
    <source>
        <dbReference type="ARBA" id="ARBA00023004"/>
    </source>
</evidence>
<dbReference type="GO" id="GO:0046872">
    <property type="term" value="F:metal ion binding"/>
    <property type="evidence" value="ECO:0007669"/>
    <property type="project" value="UniProtKB-KW"/>
</dbReference>
<sequence length="121" mass="12577">MLPGGAVVLCVVAAANAQHVDPRPRGAVLFENRCARCHGVAGDGDGGLAPSLIGIVGRPTASRSDYAYSTALKAKGGIWSPETLDRYLADPQAFAPGTEMDVHSPDPAERAAIIEQLKGLR</sequence>
<dbReference type="KEGG" id="stax:MC45_00470"/>
<evidence type="ECO:0000256" key="4">
    <source>
        <dbReference type="ARBA" id="ARBA00022982"/>
    </source>
</evidence>
<evidence type="ECO:0000313" key="9">
    <source>
        <dbReference type="Proteomes" id="UP000033200"/>
    </source>
</evidence>
<feature type="domain" description="Cytochrome c" evidence="7">
    <location>
        <begin position="21"/>
        <end position="118"/>
    </location>
</feature>
<keyword evidence="2 6" id="KW-0349">Heme</keyword>
<accession>A0A097EJZ4</accession>
<dbReference type="HOGENOM" id="CLU_060944_2_0_5"/>
<evidence type="ECO:0000313" key="8">
    <source>
        <dbReference type="EMBL" id="AIT07882.1"/>
    </source>
</evidence>
<protein>
    <recommendedName>
        <fullName evidence="7">Cytochrome c domain-containing protein</fullName>
    </recommendedName>
</protein>
<keyword evidence="5 6" id="KW-0408">Iron</keyword>
<dbReference type="Proteomes" id="UP000033200">
    <property type="component" value="Chromosome"/>
</dbReference>
<organism evidence="8 9">
    <name type="scientific">Sphingomonas taxi</name>
    <dbReference type="NCBI Taxonomy" id="1549858"/>
    <lineage>
        <taxon>Bacteria</taxon>
        <taxon>Pseudomonadati</taxon>
        <taxon>Pseudomonadota</taxon>
        <taxon>Alphaproteobacteria</taxon>
        <taxon>Sphingomonadales</taxon>
        <taxon>Sphingomonadaceae</taxon>
        <taxon>Sphingomonas</taxon>
    </lineage>
</organism>
<dbReference type="STRING" id="1549858.MC45_00470"/>
<name>A0A097EJZ4_9SPHN</name>
<reference evidence="8 9" key="1">
    <citation type="submission" date="2014-09" db="EMBL/GenBank/DDBJ databases">
        <title>Using Illumina technology Improving SMRT sequencing Genome Assembly by RASTools.</title>
        <authorList>
            <person name="Zhou Y."/>
            <person name="Ma T."/>
            <person name="Liu T."/>
        </authorList>
    </citation>
    <scope>NUCLEOTIDE SEQUENCE [LARGE SCALE GENOMIC DNA]</scope>
    <source>
        <strain evidence="8 9">ATCC 55669</strain>
    </source>
</reference>
<dbReference type="EMBL" id="CP009571">
    <property type="protein sequence ID" value="AIT07882.1"/>
    <property type="molecule type" value="Genomic_DNA"/>
</dbReference>
<dbReference type="PROSITE" id="PS51007">
    <property type="entry name" value="CYTC"/>
    <property type="match status" value="1"/>
</dbReference>
<evidence type="ECO:0000256" key="3">
    <source>
        <dbReference type="ARBA" id="ARBA00022723"/>
    </source>
</evidence>
<keyword evidence="4" id="KW-0249">Electron transport</keyword>
<evidence type="ECO:0000259" key="7">
    <source>
        <dbReference type="PROSITE" id="PS51007"/>
    </source>
</evidence>
<dbReference type="AlphaFoldDB" id="A0A097EJZ4"/>
<dbReference type="InterPro" id="IPR036909">
    <property type="entry name" value="Cyt_c-like_dom_sf"/>
</dbReference>
<dbReference type="InterPro" id="IPR002327">
    <property type="entry name" value="Cyt_c_1A/1B"/>
</dbReference>
<keyword evidence="9" id="KW-1185">Reference proteome</keyword>
<dbReference type="PRINTS" id="PR00604">
    <property type="entry name" value="CYTCHRMECIAB"/>
</dbReference>
<gene>
    <name evidence="8" type="ORF">MC45_00470</name>
</gene>
<keyword evidence="3 6" id="KW-0479">Metal-binding</keyword>
<dbReference type="PANTHER" id="PTHR11961">
    <property type="entry name" value="CYTOCHROME C"/>
    <property type="match status" value="1"/>
</dbReference>
<proteinExistence type="predicted"/>
<dbReference type="GO" id="GO:0009055">
    <property type="term" value="F:electron transfer activity"/>
    <property type="evidence" value="ECO:0007669"/>
    <property type="project" value="InterPro"/>
</dbReference>
<dbReference type="eggNOG" id="COG3474">
    <property type="taxonomic scope" value="Bacteria"/>
</dbReference>
<dbReference type="Gene3D" id="1.10.760.10">
    <property type="entry name" value="Cytochrome c-like domain"/>
    <property type="match status" value="1"/>
</dbReference>
<dbReference type="SUPFAM" id="SSF46626">
    <property type="entry name" value="Cytochrome c"/>
    <property type="match status" value="1"/>
</dbReference>
<dbReference type="GO" id="GO:0020037">
    <property type="term" value="F:heme binding"/>
    <property type="evidence" value="ECO:0007669"/>
    <property type="project" value="InterPro"/>
</dbReference>
<evidence type="ECO:0000256" key="2">
    <source>
        <dbReference type="ARBA" id="ARBA00022617"/>
    </source>
</evidence>
<dbReference type="InterPro" id="IPR009056">
    <property type="entry name" value="Cyt_c-like_dom"/>
</dbReference>
<evidence type="ECO:0000256" key="6">
    <source>
        <dbReference type="PROSITE-ProRule" id="PRU00433"/>
    </source>
</evidence>
<evidence type="ECO:0000256" key="1">
    <source>
        <dbReference type="ARBA" id="ARBA00022448"/>
    </source>
</evidence>
<keyword evidence="1" id="KW-0813">Transport</keyword>
<dbReference type="Pfam" id="PF00034">
    <property type="entry name" value="Cytochrom_C"/>
    <property type="match status" value="1"/>
</dbReference>